<feature type="transmembrane region" description="Helical" evidence="6">
    <location>
        <begin position="103"/>
        <end position="125"/>
    </location>
</feature>
<feature type="transmembrane region" description="Helical" evidence="6">
    <location>
        <begin position="72"/>
        <end position="91"/>
    </location>
</feature>
<evidence type="ECO:0000256" key="5">
    <source>
        <dbReference type="ARBA" id="ARBA00023136"/>
    </source>
</evidence>
<protein>
    <submittedName>
        <fullName evidence="7">Lipopolysaccharide ABC transporter permease</fullName>
    </submittedName>
</protein>
<dbReference type="AlphaFoldDB" id="A0A0P1IDY8"/>
<gene>
    <name evidence="7" type="ORF">PH7735_03162</name>
</gene>
<dbReference type="InterPro" id="IPR005495">
    <property type="entry name" value="LptG/LptF_permease"/>
</dbReference>
<sequence length="379" mass="41005">MGILRKHTGIAARRVFATYLLAISFSMFVLLVIALAIDLAGNLDDVRAKADDTGVSTSSLLLPYMGYRAADIIARLLPMACLIGGLIAELLRRQRLEDVILDAAGASPSITLGALLAVGLVTGIAQTALEGSIRPHAVANQVKLGLGSYAERFKSGETAPVWFLDGNRAMQAKVYRADAPELRDVRLYEGLTESSLTSITHATRAIPVEGNQMWRLEGIVRWQIKDGYPQSPERLAQMDIAFPLTSAHVQYHGVLGFYLPYERLQELSSIAASHRSPDAETAIVRRYAAFFLPGIFALLGASLARVSQRGRVLAPFRLLMLGTMGYLSLVSVKVFWALGEFGEVGPIATSVIPLTIALGVSILLQLIASGYVVLRRSEA</sequence>
<feature type="transmembrane region" description="Helical" evidence="6">
    <location>
        <begin position="287"/>
        <end position="306"/>
    </location>
</feature>
<evidence type="ECO:0000256" key="2">
    <source>
        <dbReference type="ARBA" id="ARBA00022475"/>
    </source>
</evidence>
<accession>A0A0P1IDY8</accession>
<evidence type="ECO:0000256" key="3">
    <source>
        <dbReference type="ARBA" id="ARBA00022692"/>
    </source>
</evidence>
<dbReference type="Proteomes" id="UP000051870">
    <property type="component" value="Unassembled WGS sequence"/>
</dbReference>
<feature type="transmembrane region" description="Helical" evidence="6">
    <location>
        <begin position="16"/>
        <end position="37"/>
    </location>
</feature>
<evidence type="ECO:0000256" key="1">
    <source>
        <dbReference type="ARBA" id="ARBA00004651"/>
    </source>
</evidence>
<dbReference type="GeneID" id="83882151"/>
<dbReference type="PANTHER" id="PTHR33529:SF2">
    <property type="entry name" value="LIPOPOLYSACCHARIDE EXPORT SYSTEM PERMEASE PROTEIN LPTG"/>
    <property type="match status" value="1"/>
</dbReference>
<keyword evidence="2" id="KW-1003">Cell membrane</keyword>
<keyword evidence="8" id="KW-1185">Reference proteome</keyword>
<proteinExistence type="predicted"/>
<dbReference type="STRING" id="1715693.PH7735_03162"/>
<evidence type="ECO:0000313" key="7">
    <source>
        <dbReference type="EMBL" id="CUK07818.1"/>
    </source>
</evidence>
<evidence type="ECO:0000256" key="6">
    <source>
        <dbReference type="SAM" id="Phobius"/>
    </source>
</evidence>
<reference evidence="8" key="1">
    <citation type="submission" date="2015-09" db="EMBL/GenBank/DDBJ databases">
        <authorList>
            <person name="Rodrigo-Torres Lidia"/>
            <person name="Arahal R.David."/>
        </authorList>
    </citation>
    <scope>NUCLEOTIDE SEQUENCE [LARGE SCALE GENOMIC DNA]</scope>
    <source>
        <strain evidence="8">CECT 7735</strain>
    </source>
</reference>
<dbReference type="GO" id="GO:0043190">
    <property type="term" value="C:ATP-binding cassette (ABC) transporter complex"/>
    <property type="evidence" value="ECO:0007669"/>
    <property type="project" value="TreeGrafter"/>
</dbReference>
<name>A0A0P1IDY8_9RHOB</name>
<keyword evidence="4 6" id="KW-1133">Transmembrane helix</keyword>
<comment type="subcellular location">
    <subcellularLocation>
        <location evidence="1">Cell membrane</location>
        <topology evidence="1">Multi-pass membrane protein</topology>
    </subcellularLocation>
</comment>
<keyword evidence="3 6" id="KW-0812">Transmembrane</keyword>
<organism evidence="7 8">
    <name type="scientific">Shimia thalassica</name>
    <dbReference type="NCBI Taxonomy" id="1715693"/>
    <lineage>
        <taxon>Bacteria</taxon>
        <taxon>Pseudomonadati</taxon>
        <taxon>Pseudomonadota</taxon>
        <taxon>Alphaproteobacteria</taxon>
        <taxon>Rhodobacterales</taxon>
        <taxon>Roseobacteraceae</taxon>
    </lineage>
</organism>
<evidence type="ECO:0000313" key="8">
    <source>
        <dbReference type="Proteomes" id="UP000051870"/>
    </source>
</evidence>
<keyword evidence="5 6" id="KW-0472">Membrane</keyword>
<dbReference type="EMBL" id="CYTW01000004">
    <property type="protein sequence ID" value="CUK07818.1"/>
    <property type="molecule type" value="Genomic_DNA"/>
</dbReference>
<evidence type="ECO:0000256" key="4">
    <source>
        <dbReference type="ARBA" id="ARBA00022989"/>
    </source>
</evidence>
<dbReference type="Pfam" id="PF03739">
    <property type="entry name" value="LptF_LptG"/>
    <property type="match status" value="1"/>
</dbReference>
<dbReference type="RefSeq" id="WP_058312338.1">
    <property type="nucleotide sequence ID" value="NZ_CYTW01000004.1"/>
</dbReference>
<feature type="transmembrane region" description="Helical" evidence="6">
    <location>
        <begin position="351"/>
        <end position="374"/>
    </location>
</feature>
<dbReference type="GO" id="GO:0015920">
    <property type="term" value="P:lipopolysaccharide transport"/>
    <property type="evidence" value="ECO:0007669"/>
    <property type="project" value="TreeGrafter"/>
</dbReference>
<feature type="transmembrane region" description="Helical" evidence="6">
    <location>
        <begin position="318"/>
        <end position="339"/>
    </location>
</feature>
<dbReference type="PANTHER" id="PTHR33529">
    <property type="entry name" value="SLR0882 PROTEIN-RELATED"/>
    <property type="match status" value="1"/>
</dbReference>